<gene>
    <name evidence="1" type="ORF">RRG08_065636</name>
</gene>
<dbReference type="AlphaFoldDB" id="A0AAE1D1Q0"/>
<keyword evidence="2" id="KW-1185">Reference proteome</keyword>
<proteinExistence type="predicted"/>
<dbReference type="Proteomes" id="UP001283361">
    <property type="component" value="Unassembled WGS sequence"/>
</dbReference>
<organism evidence="1 2">
    <name type="scientific">Elysia crispata</name>
    <name type="common">lettuce slug</name>
    <dbReference type="NCBI Taxonomy" id="231223"/>
    <lineage>
        <taxon>Eukaryota</taxon>
        <taxon>Metazoa</taxon>
        <taxon>Spiralia</taxon>
        <taxon>Lophotrochozoa</taxon>
        <taxon>Mollusca</taxon>
        <taxon>Gastropoda</taxon>
        <taxon>Heterobranchia</taxon>
        <taxon>Euthyneura</taxon>
        <taxon>Panpulmonata</taxon>
        <taxon>Sacoglossa</taxon>
        <taxon>Placobranchoidea</taxon>
        <taxon>Plakobranchidae</taxon>
        <taxon>Elysia</taxon>
    </lineage>
</organism>
<protein>
    <submittedName>
        <fullName evidence="1">Uncharacterized protein</fullName>
    </submittedName>
</protein>
<name>A0AAE1D1Q0_9GAST</name>
<comment type="caution">
    <text evidence="1">The sequence shown here is derived from an EMBL/GenBank/DDBJ whole genome shotgun (WGS) entry which is preliminary data.</text>
</comment>
<evidence type="ECO:0000313" key="2">
    <source>
        <dbReference type="Proteomes" id="UP001283361"/>
    </source>
</evidence>
<dbReference type="EMBL" id="JAWDGP010005809">
    <property type="protein sequence ID" value="KAK3751730.1"/>
    <property type="molecule type" value="Genomic_DNA"/>
</dbReference>
<reference evidence="1" key="1">
    <citation type="journal article" date="2023" name="G3 (Bethesda)">
        <title>A reference genome for the long-term kleptoplast-retaining sea slug Elysia crispata morphotype clarki.</title>
        <authorList>
            <person name="Eastman K.E."/>
            <person name="Pendleton A.L."/>
            <person name="Shaikh M.A."/>
            <person name="Suttiyut T."/>
            <person name="Ogas R."/>
            <person name="Tomko P."/>
            <person name="Gavelis G."/>
            <person name="Widhalm J.R."/>
            <person name="Wisecaver J.H."/>
        </authorList>
    </citation>
    <scope>NUCLEOTIDE SEQUENCE</scope>
    <source>
        <strain evidence="1">ECLA1</strain>
    </source>
</reference>
<accession>A0AAE1D1Q0</accession>
<evidence type="ECO:0000313" key="1">
    <source>
        <dbReference type="EMBL" id="KAK3751730.1"/>
    </source>
</evidence>
<sequence length="84" mass="9707">MARYSEDRDLQRQAQRSFMCLSVRPFQNFPHTNSDQDVCLTQVRRASVCLEKGERFVSGFWPRGEEISRGDSDQTFTTARVDGT</sequence>